<dbReference type="PANTHER" id="PTHR43840">
    <property type="entry name" value="MITOCHONDRIAL METAL TRANSPORTER 1-RELATED"/>
    <property type="match status" value="1"/>
</dbReference>
<dbReference type="InterPro" id="IPR002524">
    <property type="entry name" value="Cation_efflux"/>
</dbReference>
<evidence type="ECO:0000256" key="4">
    <source>
        <dbReference type="ARBA" id="ARBA00022989"/>
    </source>
</evidence>
<dbReference type="SUPFAM" id="SSF160240">
    <property type="entry name" value="Cation efflux protein cytoplasmic domain-like"/>
    <property type="match status" value="1"/>
</dbReference>
<feature type="domain" description="Cation efflux protein transmembrane" evidence="7">
    <location>
        <begin position="2"/>
        <end position="80"/>
    </location>
</feature>
<evidence type="ECO:0000256" key="1">
    <source>
        <dbReference type="ARBA" id="ARBA00004141"/>
    </source>
</evidence>
<feature type="domain" description="Cation efflux protein cytoplasmic" evidence="8">
    <location>
        <begin position="84"/>
        <end position="162"/>
    </location>
</feature>
<evidence type="ECO:0000256" key="6">
    <source>
        <dbReference type="SAM" id="Phobius"/>
    </source>
</evidence>
<dbReference type="GO" id="GO:0016020">
    <property type="term" value="C:membrane"/>
    <property type="evidence" value="ECO:0007669"/>
    <property type="project" value="UniProtKB-SubCell"/>
</dbReference>
<feature type="transmembrane region" description="Helical" evidence="6">
    <location>
        <begin position="32"/>
        <end position="65"/>
    </location>
</feature>
<reference evidence="9" key="1">
    <citation type="journal article" date="2015" name="Nature">
        <title>Complex archaea that bridge the gap between prokaryotes and eukaryotes.</title>
        <authorList>
            <person name="Spang A."/>
            <person name="Saw J.H."/>
            <person name="Jorgensen S.L."/>
            <person name="Zaremba-Niedzwiedzka K."/>
            <person name="Martijn J."/>
            <person name="Lind A.E."/>
            <person name="van Eijk R."/>
            <person name="Schleper C."/>
            <person name="Guy L."/>
            <person name="Ettema T.J."/>
        </authorList>
    </citation>
    <scope>NUCLEOTIDE SEQUENCE</scope>
</reference>
<protein>
    <submittedName>
        <fullName evidence="9">Uncharacterized protein</fullName>
    </submittedName>
</protein>
<keyword evidence="4 6" id="KW-1133">Transmembrane helix</keyword>
<name>A0A0F9GHK7_9ZZZZ</name>
<dbReference type="GO" id="GO:0008324">
    <property type="term" value="F:monoatomic cation transmembrane transporter activity"/>
    <property type="evidence" value="ECO:0007669"/>
    <property type="project" value="InterPro"/>
</dbReference>
<sequence length="166" mass="18218">IKEGLYRYVSRVGKKINSIAVMANAWDNRKDVFSAVAVVIGIVGARLGVLVLDPIAAIVVAFFILRIGYFISFQSASELLDIAPPKPILEQIKKIALGVEGIEHITDVRARKTGPYLIVDLKVEIDSKMSVADSHHAAGVVKREIMRKMPDVSDVMVHVNPHIAHD</sequence>
<evidence type="ECO:0000256" key="5">
    <source>
        <dbReference type="ARBA" id="ARBA00023136"/>
    </source>
</evidence>
<evidence type="ECO:0000256" key="2">
    <source>
        <dbReference type="ARBA" id="ARBA00022448"/>
    </source>
</evidence>
<dbReference type="SUPFAM" id="SSF161111">
    <property type="entry name" value="Cation efflux protein transmembrane domain-like"/>
    <property type="match status" value="1"/>
</dbReference>
<keyword evidence="3 6" id="KW-0812">Transmembrane</keyword>
<dbReference type="NCBIfam" id="TIGR01297">
    <property type="entry name" value="CDF"/>
    <property type="match status" value="1"/>
</dbReference>
<dbReference type="AlphaFoldDB" id="A0A0F9GHK7"/>
<evidence type="ECO:0000259" key="8">
    <source>
        <dbReference type="Pfam" id="PF16916"/>
    </source>
</evidence>
<comment type="caution">
    <text evidence="9">The sequence shown here is derived from an EMBL/GenBank/DDBJ whole genome shotgun (WGS) entry which is preliminary data.</text>
</comment>
<dbReference type="Pfam" id="PF16916">
    <property type="entry name" value="ZT_dimer"/>
    <property type="match status" value="1"/>
</dbReference>
<dbReference type="PANTHER" id="PTHR43840:SF15">
    <property type="entry name" value="MITOCHONDRIAL METAL TRANSPORTER 1-RELATED"/>
    <property type="match status" value="1"/>
</dbReference>
<evidence type="ECO:0000313" key="9">
    <source>
        <dbReference type="EMBL" id="KKL68910.1"/>
    </source>
</evidence>
<dbReference type="Gene3D" id="3.30.70.1350">
    <property type="entry name" value="Cation efflux protein, cytoplasmic domain"/>
    <property type="match status" value="1"/>
</dbReference>
<dbReference type="Gene3D" id="1.20.1510.10">
    <property type="entry name" value="Cation efflux protein transmembrane domain"/>
    <property type="match status" value="1"/>
</dbReference>
<dbReference type="InterPro" id="IPR027470">
    <property type="entry name" value="Cation_efflux_CTD"/>
</dbReference>
<organism evidence="9">
    <name type="scientific">marine sediment metagenome</name>
    <dbReference type="NCBI Taxonomy" id="412755"/>
    <lineage>
        <taxon>unclassified sequences</taxon>
        <taxon>metagenomes</taxon>
        <taxon>ecological metagenomes</taxon>
    </lineage>
</organism>
<dbReference type="EMBL" id="LAZR01026386">
    <property type="protein sequence ID" value="KKL68910.1"/>
    <property type="molecule type" value="Genomic_DNA"/>
</dbReference>
<dbReference type="InterPro" id="IPR036837">
    <property type="entry name" value="Cation_efflux_CTD_sf"/>
</dbReference>
<evidence type="ECO:0000256" key="3">
    <source>
        <dbReference type="ARBA" id="ARBA00022692"/>
    </source>
</evidence>
<keyword evidence="5 6" id="KW-0472">Membrane</keyword>
<dbReference type="Pfam" id="PF01545">
    <property type="entry name" value="Cation_efflux"/>
    <property type="match status" value="1"/>
</dbReference>
<gene>
    <name evidence="9" type="ORF">LCGC14_2120230</name>
</gene>
<comment type="subcellular location">
    <subcellularLocation>
        <location evidence="1">Membrane</location>
        <topology evidence="1">Multi-pass membrane protein</topology>
    </subcellularLocation>
</comment>
<dbReference type="InterPro" id="IPR058533">
    <property type="entry name" value="Cation_efflux_TM"/>
</dbReference>
<evidence type="ECO:0000259" key="7">
    <source>
        <dbReference type="Pfam" id="PF01545"/>
    </source>
</evidence>
<dbReference type="InterPro" id="IPR027469">
    <property type="entry name" value="Cation_efflux_TMD_sf"/>
</dbReference>
<proteinExistence type="predicted"/>
<keyword evidence="2" id="KW-0813">Transport</keyword>
<accession>A0A0F9GHK7</accession>
<feature type="non-terminal residue" evidence="9">
    <location>
        <position position="1"/>
    </location>
</feature>
<dbReference type="InterPro" id="IPR050291">
    <property type="entry name" value="CDF_Transporter"/>
</dbReference>